<evidence type="ECO:0000313" key="3">
    <source>
        <dbReference type="Proteomes" id="UP000467700"/>
    </source>
</evidence>
<evidence type="ECO:0000256" key="1">
    <source>
        <dbReference type="SAM" id="Phobius"/>
    </source>
</evidence>
<dbReference type="AlphaFoldDB" id="A0A8S0VU39"/>
<accession>A0A8S0VU39</accession>
<dbReference type="EMBL" id="CACVBS010000079">
    <property type="protein sequence ID" value="CAA7269529.1"/>
    <property type="molecule type" value="Genomic_DNA"/>
</dbReference>
<feature type="transmembrane region" description="Helical" evidence="1">
    <location>
        <begin position="130"/>
        <end position="151"/>
    </location>
</feature>
<sequence length="200" mass="21941">MNAYHTFPNCLEIKDPAGNTVPEWIPTKTLQRRTALSYSWSIYSKFPKSRLYSFAEAALSPAKYSLFQFLGSAFIQWFGHPNSVAPSTSAKIGAFGGTTLILLYFALLLKPRSTVHEADESLDFHSVLSCLIVLLKEMVYSVLAAIIGSLACGLQGQMHFHVAAGYLGPVLFLAVLFGSLAITIGVAWSGGKCRYLFNKY</sequence>
<protein>
    <submittedName>
        <fullName evidence="2">Uncharacterized protein</fullName>
    </submittedName>
</protein>
<organism evidence="2 3">
    <name type="scientific">Cyclocybe aegerita</name>
    <name type="common">Black poplar mushroom</name>
    <name type="synonym">Agrocybe aegerita</name>
    <dbReference type="NCBI Taxonomy" id="1973307"/>
    <lineage>
        <taxon>Eukaryota</taxon>
        <taxon>Fungi</taxon>
        <taxon>Dikarya</taxon>
        <taxon>Basidiomycota</taxon>
        <taxon>Agaricomycotina</taxon>
        <taxon>Agaricomycetes</taxon>
        <taxon>Agaricomycetidae</taxon>
        <taxon>Agaricales</taxon>
        <taxon>Agaricineae</taxon>
        <taxon>Bolbitiaceae</taxon>
        <taxon>Cyclocybe</taxon>
    </lineage>
</organism>
<dbReference type="OrthoDB" id="2943398at2759"/>
<proteinExistence type="predicted"/>
<feature type="transmembrane region" description="Helical" evidence="1">
    <location>
        <begin position="90"/>
        <end position="109"/>
    </location>
</feature>
<dbReference type="Proteomes" id="UP000467700">
    <property type="component" value="Unassembled WGS sequence"/>
</dbReference>
<evidence type="ECO:0000313" key="2">
    <source>
        <dbReference type="EMBL" id="CAA7269529.1"/>
    </source>
</evidence>
<keyword evidence="3" id="KW-1185">Reference proteome</keyword>
<name>A0A8S0VU39_CYCAE</name>
<reference evidence="2 3" key="1">
    <citation type="submission" date="2020-01" db="EMBL/GenBank/DDBJ databases">
        <authorList>
            <person name="Gupta K D."/>
        </authorList>
    </citation>
    <scope>NUCLEOTIDE SEQUENCE [LARGE SCALE GENOMIC DNA]</scope>
</reference>
<keyword evidence="1" id="KW-0472">Membrane</keyword>
<keyword evidence="1" id="KW-0812">Transmembrane</keyword>
<feature type="transmembrane region" description="Helical" evidence="1">
    <location>
        <begin position="163"/>
        <end position="188"/>
    </location>
</feature>
<keyword evidence="1" id="KW-1133">Transmembrane helix</keyword>
<comment type="caution">
    <text evidence="2">The sequence shown here is derived from an EMBL/GenBank/DDBJ whole genome shotgun (WGS) entry which is preliminary data.</text>
</comment>
<gene>
    <name evidence="2" type="ORF">AAE3_LOCUS11714</name>
</gene>